<dbReference type="GO" id="GO:0008360">
    <property type="term" value="P:regulation of cell shape"/>
    <property type="evidence" value="ECO:0007669"/>
    <property type="project" value="UniProtKB-UniRule"/>
</dbReference>
<name>A0A5C0VKF6_9SPHI</name>
<evidence type="ECO:0000256" key="3">
    <source>
        <dbReference type="ARBA" id="ARBA00022679"/>
    </source>
</evidence>
<dbReference type="PROSITE" id="PS51257">
    <property type="entry name" value="PROKAR_LIPOPROTEIN"/>
    <property type="match status" value="1"/>
</dbReference>
<keyword evidence="6 7" id="KW-0961">Cell wall biogenesis/degradation</keyword>
<evidence type="ECO:0000313" key="9">
    <source>
        <dbReference type="EMBL" id="QEK51434.1"/>
    </source>
</evidence>
<dbReference type="InterPro" id="IPR038063">
    <property type="entry name" value="Transpep_catalytic_dom"/>
</dbReference>
<evidence type="ECO:0000259" key="8">
    <source>
        <dbReference type="PROSITE" id="PS52029"/>
    </source>
</evidence>
<dbReference type="CDD" id="cd16913">
    <property type="entry name" value="YkuD_like"/>
    <property type="match status" value="1"/>
</dbReference>
<sequence length="494" mass="57130">MSLKYTINLFIVCLFLLVSCKKYKHEEFGRDLAKTFKSKKYKDFDTTAYYQVFKKQLVKEKERIHNPKWISKMYEEEEKGLTLIGDFLINGELDTLSRYLKLSVFHGLNPSYFHTKEINDLLHQVKTKKFKKVEESYPLLASLEILSADALINYSNILKYGAVNPKNIFGRYYVSVKRPDFIDSHKTLDQLQLANFLKDIQPKNGYYQRLQNLLINEQPEQALSASDKQKIYFSLERLRWPTKEYSGKYLLVNIPEFKLRMIENNTTDLEMKVCVGETAYAPFSKDGKNHETPILSGNIDRMQVNPVWNIPKSIAGKEIMVSLQSNPNYLEENNMVAYNKVGELVDARSIDWSTASVADYAFKQNPGADNSLGQIKFIFQNPYAIYLHDTPAKAMFQEKNRAVSHGCVRVEKPMKLAAFLLNNDKESQRIEKETQAAAKGEEIASRWVKIKEPVKVFIAYYTAWTNDSGKLIIADDVYGYDAKLKPYLSKYLPE</sequence>
<dbReference type="RefSeq" id="WP_149074441.1">
    <property type="nucleotide sequence ID" value="NZ_CP043329.1"/>
</dbReference>
<organism evidence="9 10">
    <name type="scientific">Pedobacter aquae</name>
    <dbReference type="NCBI Taxonomy" id="2605747"/>
    <lineage>
        <taxon>Bacteria</taxon>
        <taxon>Pseudomonadati</taxon>
        <taxon>Bacteroidota</taxon>
        <taxon>Sphingobacteriia</taxon>
        <taxon>Sphingobacteriales</taxon>
        <taxon>Sphingobacteriaceae</taxon>
        <taxon>Pedobacter</taxon>
    </lineage>
</organism>
<dbReference type="GO" id="GO:0004180">
    <property type="term" value="F:carboxypeptidase activity"/>
    <property type="evidence" value="ECO:0007669"/>
    <property type="project" value="UniProtKB-ARBA"/>
</dbReference>
<evidence type="ECO:0000256" key="2">
    <source>
        <dbReference type="ARBA" id="ARBA00005992"/>
    </source>
</evidence>
<evidence type="ECO:0000256" key="5">
    <source>
        <dbReference type="ARBA" id="ARBA00022984"/>
    </source>
</evidence>
<comment type="pathway">
    <text evidence="1 7">Cell wall biogenesis; peptidoglycan biosynthesis.</text>
</comment>
<dbReference type="SUPFAM" id="SSF141523">
    <property type="entry name" value="L,D-transpeptidase catalytic domain-like"/>
    <property type="match status" value="1"/>
</dbReference>
<dbReference type="EMBL" id="CP043329">
    <property type="protein sequence ID" value="QEK51434.1"/>
    <property type="molecule type" value="Genomic_DNA"/>
</dbReference>
<comment type="similarity">
    <text evidence="2">Belongs to the YkuD family.</text>
</comment>
<protein>
    <submittedName>
        <fullName evidence="9">L,D-transpeptidase family protein</fullName>
    </submittedName>
</protein>
<dbReference type="InterPro" id="IPR052905">
    <property type="entry name" value="LD-transpeptidase_YkuD-like"/>
</dbReference>
<dbReference type="AlphaFoldDB" id="A0A5C0VKF6"/>
<dbReference type="GO" id="GO:0009252">
    <property type="term" value="P:peptidoglycan biosynthetic process"/>
    <property type="evidence" value="ECO:0007669"/>
    <property type="project" value="UniProtKB-UniPathway"/>
</dbReference>
<evidence type="ECO:0000256" key="1">
    <source>
        <dbReference type="ARBA" id="ARBA00004752"/>
    </source>
</evidence>
<evidence type="ECO:0000256" key="7">
    <source>
        <dbReference type="PROSITE-ProRule" id="PRU01373"/>
    </source>
</evidence>
<dbReference type="InterPro" id="IPR045380">
    <property type="entry name" value="LD_TPept_scaffold_dom"/>
</dbReference>
<evidence type="ECO:0000256" key="4">
    <source>
        <dbReference type="ARBA" id="ARBA00022960"/>
    </source>
</evidence>
<dbReference type="Gene3D" id="2.40.440.10">
    <property type="entry name" value="L,D-transpeptidase catalytic domain-like"/>
    <property type="match status" value="1"/>
</dbReference>
<accession>A0A5C0VKF6</accession>
<dbReference type="PANTHER" id="PTHR41533">
    <property type="entry name" value="L,D-TRANSPEPTIDASE HI_1667-RELATED"/>
    <property type="match status" value="1"/>
</dbReference>
<dbReference type="UniPathway" id="UPA00219"/>
<proteinExistence type="inferred from homology"/>
<evidence type="ECO:0000256" key="6">
    <source>
        <dbReference type="ARBA" id="ARBA00023316"/>
    </source>
</evidence>
<feature type="domain" description="L,D-TPase catalytic" evidence="8">
    <location>
        <begin position="248"/>
        <end position="433"/>
    </location>
</feature>
<keyword evidence="5 7" id="KW-0573">Peptidoglycan synthesis</keyword>
<feature type="active site" description="Proton donor/acceptor" evidence="7">
    <location>
        <position position="388"/>
    </location>
</feature>
<keyword evidence="10" id="KW-1185">Reference proteome</keyword>
<dbReference type="Pfam" id="PF03734">
    <property type="entry name" value="YkuD"/>
    <property type="match status" value="1"/>
</dbReference>
<feature type="active site" description="Nucleophile" evidence="7">
    <location>
        <position position="407"/>
    </location>
</feature>
<dbReference type="PROSITE" id="PS52029">
    <property type="entry name" value="LD_TPASE"/>
    <property type="match status" value="1"/>
</dbReference>
<dbReference type="Pfam" id="PF20142">
    <property type="entry name" value="Scaffold"/>
    <property type="match status" value="1"/>
</dbReference>
<reference evidence="9 10" key="1">
    <citation type="submission" date="2019-08" db="EMBL/GenBank/DDBJ databases">
        <title>Pedobacter sp. nov., isolated from Han river, South Korea.</title>
        <authorList>
            <person name="Lee D.-H."/>
            <person name="Kim Y.-S."/>
            <person name="Hwang E.-M."/>
            <person name="Le Tran T.C."/>
            <person name="Cha C.-J."/>
        </authorList>
    </citation>
    <scope>NUCLEOTIDE SEQUENCE [LARGE SCALE GENOMIC DNA]</scope>
    <source>
        <strain evidence="9 10">CJ43</strain>
    </source>
</reference>
<dbReference type="Proteomes" id="UP000323653">
    <property type="component" value="Chromosome"/>
</dbReference>
<keyword evidence="3" id="KW-0808">Transferase</keyword>
<dbReference type="GO" id="GO:0016740">
    <property type="term" value="F:transferase activity"/>
    <property type="evidence" value="ECO:0007669"/>
    <property type="project" value="UniProtKB-KW"/>
</dbReference>
<gene>
    <name evidence="9" type="ORF">FYC62_06965</name>
</gene>
<keyword evidence="4 7" id="KW-0133">Cell shape</keyword>
<dbReference type="KEGG" id="pej:FYC62_06965"/>
<dbReference type="GO" id="GO:0071555">
    <property type="term" value="P:cell wall organization"/>
    <property type="evidence" value="ECO:0007669"/>
    <property type="project" value="UniProtKB-UniRule"/>
</dbReference>
<evidence type="ECO:0000313" key="10">
    <source>
        <dbReference type="Proteomes" id="UP000323653"/>
    </source>
</evidence>
<dbReference type="PANTHER" id="PTHR41533:SF2">
    <property type="entry name" value="BLR7131 PROTEIN"/>
    <property type="match status" value="1"/>
</dbReference>
<dbReference type="InterPro" id="IPR005490">
    <property type="entry name" value="LD_TPept_cat_dom"/>
</dbReference>